<keyword evidence="1" id="KW-0472">Membrane</keyword>
<dbReference type="PANTHER" id="PTHR36834:SF1">
    <property type="entry name" value="INTEGRAL MEMBRANE PROTEIN"/>
    <property type="match status" value="1"/>
</dbReference>
<proteinExistence type="predicted"/>
<evidence type="ECO:0000259" key="2">
    <source>
        <dbReference type="Pfam" id="PF04892"/>
    </source>
</evidence>
<feature type="transmembrane region" description="Helical" evidence="1">
    <location>
        <begin position="94"/>
        <end position="112"/>
    </location>
</feature>
<dbReference type="PANTHER" id="PTHR36834">
    <property type="entry name" value="MEMBRANE PROTEIN-RELATED"/>
    <property type="match status" value="1"/>
</dbReference>
<organism evidence="3 4">
    <name type="scientific">Amycolatopsis cihanbeyliensis</name>
    <dbReference type="NCBI Taxonomy" id="1128664"/>
    <lineage>
        <taxon>Bacteria</taxon>
        <taxon>Bacillati</taxon>
        <taxon>Actinomycetota</taxon>
        <taxon>Actinomycetes</taxon>
        <taxon>Pseudonocardiales</taxon>
        <taxon>Pseudonocardiaceae</taxon>
        <taxon>Amycolatopsis</taxon>
    </lineage>
</organism>
<dbReference type="RefSeq" id="WP_170220828.1">
    <property type="nucleotide sequence ID" value="NZ_VFML01000001.1"/>
</dbReference>
<gene>
    <name evidence="3" type="ORF">FB471_3307</name>
</gene>
<feature type="transmembrane region" description="Helical" evidence="1">
    <location>
        <begin position="119"/>
        <end position="141"/>
    </location>
</feature>
<accession>A0A542DKU8</accession>
<evidence type="ECO:0000313" key="3">
    <source>
        <dbReference type="EMBL" id="TQJ03545.1"/>
    </source>
</evidence>
<keyword evidence="1" id="KW-1133">Transmembrane helix</keyword>
<dbReference type="Proteomes" id="UP000320876">
    <property type="component" value="Unassembled WGS sequence"/>
</dbReference>
<sequence>MDSLLRAFGELIPATIIALPFAILAWLVLTERRSGRRPLRTARRTAALDVAIGTNVIIVCFLVTVPVPGRPPTDLHLRLGTDLVAALTPAGSPWQVVGNLVLLAPLGALIPLRVRASRSLIKLALAALVVSTIVEVGQYLLHTGRVTSTDDIVLNTLGAVAGARLARRWWAPRYPGVDAIPAPRTSSPPVRSLPRHPSR</sequence>
<dbReference type="InterPro" id="IPR053150">
    <property type="entry name" value="Teicoplanin_resist-assoc"/>
</dbReference>
<protein>
    <submittedName>
        <fullName evidence="3">VanZ like protein</fullName>
    </submittedName>
</protein>
<keyword evidence="1" id="KW-0812">Transmembrane</keyword>
<comment type="caution">
    <text evidence="3">The sequence shown here is derived from an EMBL/GenBank/DDBJ whole genome shotgun (WGS) entry which is preliminary data.</text>
</comment>
<dbReference type="Pfam" id="PF04892">
    <property type="entry name" value="VanZ"/>
    <property type="match status" value="1"/>
</dbReference>
<dbReference type="InterPro" id="IPR006976">
    <property type="entry name" value="VanZ-like"/>
</dbReference>
<reference evidence="3 4" key="1">
    <citation type="submission" date="2019-06" db="EMBL/GenBank/DDBJ databases">
        <title>Sequencing the genomes of 1000 actinobacteria strains.</title>
        <authorList>
            <person name="Klenk H.-P."/>
        </authorList>
    </citation>
    <scope>NUCLEOTIDE SEQUENCE [LARGE SCALE GENOMIC DNA]</scope>
    <source>
        <strain evidence="3 4">DSM 45679</strain>
    </source>
</reference>
<feature type="transmembrane region" description="Helical" evidence="1">
    <location>
        <begin position="12"/>
        <end position="29"/>
    </location>
</feature>
<feature type="domain" description="VanZ-like" evidence="2">
    <location>
        <begin position="90"/>
        <end position="167"/>
    </location>
</feature>
<keyword evidence="4" id="KW-1185">Reference proteome</keyword>
<feature type="transmembrane region" description="Helical" evidence="1">
    <location>
        <begin position="50"/>
        <end position="69"/>
    </location>
</feature>
<evidence type="ECO:0000313" key="4">
    <source>
        <dbReference type="Proteomes" id="UP000320876"/>
    </source>
</evidence>
<dbReference type="EMBL" id="VFML01000001">
    <property type="protein sequence ID" value="TQJ03545.1"/>
    <property type="molecule type" value="Genomic_DNA"/>
</dbReference>
<evidence type="ECO:0000256" key="1">
    <source>
        <dbReference type="SAM" id="Phobius"/>
    </source>
</evidence>
<name>A0A542DKU8_AMYCI</name>
<dbReference type="AlphaFoldDB" id="A0A542DKU8"/>